<dbReference type="NCBIfam" id="TIGR00310">
    <property type="entry name" value="ZPR1_znf"/>
    <property type="match status" value="1"/>
</dbReference>
<evidence type="ECO:0000256" key="5">
    <source>
        <dbReference type="SAM" id="MobiDB-lite"/>
    </source>
</evidence>
<proteinExistence type="inferred from homology"/>
<comment type="similarity">
    <text evidence="1">Belongs to the ZPR1 family.</text>
</comment>
<dbReference type="Pfam" id="PF03367">
    <property type="entry name" value="Zn_ribbon_ZPR1"/>
    <property type="match status" value="2"/>
</dbReference>
<feature type="domain" description="Zinc finger ZPR1-type" evidence="6">
    <location>
        <begin position="228"/>
        <end position="390"/>
    </location>
</feature>
<evidence type="ECO:0000256" key="1">
    <source>
        <dbReference type="ARBA" id="ARBA00008354"/>
    </source>
</evidence>
<evidence type="ECO:0000313" key="7">
    <source>
        <dbReference type="WBParaSite" id="MCU_003833-RA"/>
    </source>
</evidence>
<dbReference type="PANTHER" id="PTHR10876:SF0">
    <property type="entry name" value="ZINC FINGER PROTEIN ZPR1"/>
    <property type="match status" value="1"/>
</dbReference>
<feature type="domain" description="Zinc finger ZPR1-type" evidence="6">
    <location>
        <begin position="24"/>
        <end position="174"/>
    </location>
</feature>
<dbReference type="InterPro" id="IPR056180">
    <property type="entry name" value="ZPR1_jr_dom"/>
</dbReference>
<dbReference type="GO" id="GO:0005634">
    <property type="term" value="C:nucleus"/>
    <property type="evidence" value="ECO:0007669"/>
    <property type="project" value="TreeGrafter"/>
</dbReference>
<dbReference type="InterPro" id="IPR042451">
    <property type="entry name" value="ZPR1_A/B_dom"/>
</dbReference>
<keyword evidence="3" id="KW-0863">Zinc-finger</keyword>
<evidence type="ECO:0000259" key="6">
    <source>
        <dbReference type="SMART" id="SM00709"/>
    </source>
</evidence>
<dbReference type="InterPro" id="IPR040141">
    <property type="entry name" value="ZPR1"/>
</dbReference>
<feature type="region of interest" description="Disordered" evidence="5">
    <location>
        <begin position="403"/>
        <end position="425"/>
    </location>
</feature>
<evidence type="ECO:0000256" key="4">
    <source>
        <dbReference type="ARBA" id="ARBA00022833"/>
    </source>
</evidence>
<organism evidence="7">
    <name type="scientific">Mesocestoides corti</name>
    <name type="common">Flatworm</name>
    <dbReference type="NCBI Taxonomy" id="53468"/>
    <lineage>
        <taxon>Eukaryota</taxon>
        <taxon>Metazoa</taxon>
        <taxon>Spiralia</taxon>
        <taxon>Lophotrochozoa</taxon>
        <taxon>Platyhelminthes</taxon>
        <taxon>Cestoda</taxon>
        <taxon>Eucestoda</taxon>
        <taxon>Cyclophyllidea</taxon>
        <taxon>Mesocestoididae</taxon>
        <taxon>Mesocestoides</taxon>
    </lineage>
</organism>
<dbReference type="FunFam" id="2.20.25.420:FF:000002">
    <property type="entry name" value="Zinc finger protein ZPR1"/>
    <property type="match status" value="1"/>
</dbReference>
<dbReference type="WBParaSite" id="MCU_003833-RA">
    <property type="protein sequence ID" value="MCU_003833-RA"/>
    <property type="gene ID" value="MCU_003833"/>
</dbReference>
<dbReference type="PANTHER" id="PTHR10876">
    <property type="entry name" value="ZINC FINGER PROTEIN ZPR1"/>
    <property type="match status" value="1"/>
</dbReference>
<reference evidence="7" key="1">
    <citation type="submission" date="2019-11" db="UniProtKB">
        <authorList>
            <consortium name="WormBaseParasite"/>
        </authorList>
    </citation>
    <scope>IDENTIFICATION</scope>
</reference>
<dbReference type="AlphaFoldDB" id="A0A5K3EXQ4"/>
<keyword evidence="4" id="KW-0862">Zinc</keyword>
<accession>A0A5K3EXQ4</accession>
<evidence type="ECO:0000256" key="3">
    <source>
        <dbReference type="ARBA" id="ARBA00022771"/>
    </source>
</evidence>
<dbReference type="GO" id="GO:0008270">
    <property type="term" value="F:zinc ion binding"/>
    <property type="evidence" value="ECO:0007669"/>
    <property type="project" value="UniProtKB-KW"/>
</dbReference>
<name>A0A5K3EXQ4_MESCO</name>
<dbReference type="InterPro" id="IPR004457">
    <property type="entry name" value="Znf_ZPR1"/>
</dbReference>
<dbReference type="InterPro" id="IPR042452">
    <property type="entry name" value="ZPR1_Znf1/2"/>
</dbReference>
<dbReference type="Pfam" id="PF22794">
    <property type="entry name" value="jr-ZPR1"/>
    <property type="match status" value="2"/>
</dbReference>
<sequence length="425" mass="47415">MGIVYVYSVVTVENLQDPKHGIRRRKGTTQLLITRIPFFRDVVISSFECGFCGFANRSVDPAAPVQDKGKAFTLDVRCARDLNRRIIQPSHSEIRIPSLDSSFPSSESVLTTVEGVITGIIDKLQLLQPERRKTDPKQAELIDAFIEKLRDLLKVKTPFVLELNDPSGNGYIENLHAPLDDPQITCVEYTRTTAQNKLLGLASDDAPEDKTVDSEEENVKDSVSTFQGLCPNCRHDCPTNMKIVDIPYFQEVIIMAITCDLCGYRSNEVKSFAGIREKGKRFRLLIADKSDLSRDILKSDTASVSIPELQIDTLPGTLGGRFTTVEGLLVLMKDELKSLNPLLFGDSASKEEKTRSLALACDGIDEVLALSRKDVHLVLNDPTGNSYLQSLSEGVPDPRLEVEEYQRSREQDEELGLTDMKTENY</sequence>
<keyword evidence="2" id="KW-0479">Metal-binding</keyword>
<dbReference type="Gene3D" id="2.20.25.420">
    <property type="entry name" value="ZPR1, zinc finger domain"/>
    <property type="match status" value="2"/>
</dbReference>
<dbReference type="SMART" id="SM00709">
    <property type="entry name" value="Zpr1"/>
    <property type="match status" value="2"/>
</dbReference>
<dbReference type="Gene3D" id="2.60.120.1040">
    <property type="entry name" value="ZPR1, A/B domain"/>
    <property type="match status" value="2"/>
</dbReference>
<evidence type="ECO:0000256" key="2">
    <source>
        <dbReference type="ARBA" id="ARBA00022723"/>
    </source>
</evidence>
<protein>
    <submittedName>
        <fullName evidence="7">Zinc finger protein ZPR1</fullName>
    </submittedName>
</protein>